<protein>
    <recommendedName>
        <fullName evidence="5">EF-hand domain-containing protein</fullName>
    </recommendedName>
</protein>
<dbReference type="SMART" id="SM00054">
    <property type="entry name" value="EFh"/>
    <property type="match status" value="3"/>
</dbReference>
<comment type="caution">
    <text evidence="6">The sequence shown here is derived from an EMBL/GenBank/DDBJ whole genome shotgun (WGS) entry which is preliminary data.</text>
</comment>
<dbReference type="SUPFAM" id="SSF47473">
    <property type="entry name" value="EF-hand"/>
    <property type="match status" value="1"/>
</dbReference>
<feature type="compositionally biased region" description="Basic and acidic residues" evidence="4">
    <location>
        <begin position="439"/>
        <end position="459"/>
    </location>
</feature>
<gene>
    <name evidence="6" type="ORF">FNF31_01807</name>
</gene>
<feature type="compositionally biased region" description="Low complexity" evidence="4">
    <location>
        <begin position="193"/>
        <end position="207"/>
    </location>
</feature>
<feature type="region of interest" description="Disordered" evidence="4">
    <location>
        <begin position="911"/>
        <end position="942"/>
    </location>
</feature>
<evidence type="ECO:0000313" key="7">
    <source>
        <dbReference type="Proteomes" id="UP000325113"/>
    </source>
</evidence>
<feature type="domain" description="EF-hand" evidence="5">
    <location>
        <begin position="1108"/>
        <end position="1143"/>
    </location>
</feature>
<proteinExistence type="predicted"/>
<evidence type="ECO:0000259" key="5">
    <source>
        <dbReference type="PROSITE" id="PS50222"/>
    </source>
</evidence>
<dbReference type="InterPro" id="IPR002048">
    <property type="entry name" value="EF_hand_dom"/>
</dbReference>
<dbReference type="EMBL" id="VLTM01000012">
    <property type="protein sequence ID" value="KAA0165458.1"/>
    <property type="molecule type" value="Genomic_DNA"/>
</dbReference>
<dbReference type="Proteomes" id="UP000325113">
    <property type="component" value="Unassembled WGS sequence"/>
</dbReference>
<feature type="region of interest" description="Disordered" evidence="4">
    <location>
        <begin position="487"/>
        <end position="524"/>
    </location>
</feature>
<feature type="region of interest" description="Disordered" evidence="4">
    <location>
        <begin position="1415"/>
        <end position="1441"/>
    </location>
</feature>
<keyword evidence="3" id="KW-0106">Calcium</keyword>
<feature type="region of interest" description="Disordered" evidence="4">
    <location>
        <begin position="1655"/>
        <end position="1724"/>
    </location>
</feature>
<dbReference type="InterPro" id="IPR011992">
    <property type="entry name" value="EF-hand-dom_pair"/>
</dbReference>
<accession>A0A5A8DJS2</accession>
<dbReference type="PANTHER" id="PTHR34524">
    <property type="entry name" value="CALCYPHOSIN"/>
    <property type="match status" value="1"/>
</dbReference>
<feature type="region of interest" description="Disordered" evidence="4">
    <location>
        <begin position="394"/>
        <end position="474"/>
    </location>
</feature>
<feature type="compositionally biased region" description="Basic and acidic residues" evidence="4">
    <location>
        <begin position="1419"/>
        <end position="1428"/>
    </location>
</feature>
<dbReference type="CDD" id="cd00051">
    <property type="entry name" value="EFh"/>
    <property type="match status" value="1"/>
</dbReference>
<feature type="compositionally biased region" description="Basic and acidic residues" evidence="4">
    <location>
        <begin position="515"/>
        <end position="524"/>
    </location>
</feature>
<dbReference type="InterPro" id="IPR018247">
    <property type="entry name" value="EF_Hand_1_Ca_BS"/>
</dbReference>
<feature type="region of interest" description="Disordered" evidence="4">
    <location>
        <begin position="740"/>
        <end position="790"/>
    </location>
</feature>
<feature type="region of interest" description="Disordered" evidence="4">
    <location>
        <begin position="1536"/>
        <end position="1587"/>
    </location>
</feature>
<evidence type="ECO:0000256" key="2">
    <source>
        <dbReference type="ARBA" id="ARBA00022737"/>
    </source>
</evidence>
<feature type="region of interest" description="Disordered" evidence="4">
    <location>
        <begin position="1628"/>
        <end position="1647"/>
    </location>
</feature>
<keyword evidence="2" id="KW-0677">Repeat</keyword>
<feature type="compositionally biased region" description="Low complexity" evidence="4">
    <location>
        <begin position="464"/>
        <end position="474"/>
    </location>
</feature>
<feature type="region of interest" description="Disordered" evidence="4">
    <location>
        <begin position="1600"/>
        <end position="1619"/>
    </location>
</feature>
<evidence type="ECO:0000256" key="1">
    <source>
        <dbReference type="ARBA" id="ARBA00022723"/>
    </source>
</evidence>
<feature type="domain" description="EF-hand" evidence="5">
    <location>
        <begin position="1144"/>
        <end position="1179"/>
    </location>
</feature>
<feature type="compositionally biased region" description="Low complexity" evidence="4">
    <location>
        <begin position="1548"/>
        <end position="1570"/>
    </location>
</feature>
<dbReference type="GO" id="GO:0005509">
    <property type="term" value="F:calcium ion binding"/>
    <property type="evidence" value="ECO:0007669"/>
    <property type="project" value="InterPro"/>
</dbReference>
<reference evidence="6 7" key="1">
    <citation type="submission" date="2019-07" db="EMBL/GenBank/DDBJ databases">
        <title>Genomes of Cafeteria roenbergensis.</title>
        <authorList>
            <person name="Fischer M.G."/>
            <person name="Hackl T."/>
            <person name="Roman M."/>
        </authorList>
    </citation>
    <scope>NUCLEOTIDE SEQUENCE [LARGE SCALE GENOMIC DNA]</scope>
    <source>
        <strain evidence="6 7">Cflag</strain>
    </source>
</reference>
<evidence type="ECO:0000256" key="3">
    <source>
        <dbReference type="ARBA" id="ARBA00022837"/>
    </source>
</evidence>
<dbReference type="PROSITE" id="PS50222">
    <property type="entry name" value="EF_HAND_2"/>
    <property type="match status" value="2"/>
</dbReference>
<organism evidence="6 7">
    <name type="scientific">Cafeteria roenbergensis</name>
    <name type="common">Marine flagellate</name>
    <dbReference type="NCBI Taxonomy" id="33653"/>
    <lineage>
        <taxon>Eukaryota</taxon>
        <taxon>Sar</taxon>
        <taxon>Stramenopiles</taxon>
        <taxon>Bigyra</taxon>
        <taxon>Opalozoa</taxon>
        <taxon>Bicosoecida</taxon>
        <taxon>Cafeteriaceae</taxon>
        <taxon>Cafeteria</taxon>
    </lineage>
</organism>
<feature type="region of interest" description="Disordered" evidence="4">
    <location>
        <begin position="1196"/>
        <end position="1221"/>
    </location>
</feature>
<keyword evidence="1" id="KW-0479">Metal-binding</keyword>
<sequence length="1779" mass="185328">MEASQGTAFGRTSLIRSQSVPRPGRVLPLSRMERFSPAAVAVDKLQRRGRGGKVAARADQPLGPFDYDGLTAELDRMGVDYRAPEAVGGVRRNPQKFASHIQAQGGDLAGTSDTVGLGKARVATTVSGFQTGHQSRVPAALIHGQSGLADTRREEADMARLLRFRRRRRRSTAGRISPSGELIPAGLASPLLTGTARTRGRRNSTGAGRSGGSWGNSESRGGAGSRPPSPMIPSSAKDDADGRQFTEDCVPLKGASSCGPPAAGDAAFAAASVVAPPQPDASAKLQEGLGLRQRNLREAWLRLPREPGGRVTLASLQRGLKQQGVDVPPAELKSLLEASAAAQAALGRPTGSELKPDSAVAYGEFARAVQWITTIPAAAAAANVDARAATLRSAAEGGHVSFSEGSRPADRGSDRATAGPSPRGTAGPAEDLFGGWAAESKDDDRRAEAGREEAVHAWDDDASADPAPGRMAASDLLGGADAARAAGTGPVAARGGGGGGGGDDDDESSLPPRRISPEEQLHEEYQARERRLTTTLGLGVTPDELPAAGARAPARVWGEPLTGAVPSTLPSRGELRLADNIRQSQSGLTLASSNATPAEVAAFARSMASLDLSASGAPRPPTHHRTTAREARIAGLRASVRERLTQVFGSGASAHRKAFLRFARTSDGSTDIRSAAEGLRGLGIKLTTDDVAGLVAAADPSYRDPAAADGTGGPGRRLQPSTRVDFATFVKAVEAGAASQSSIPQPYADESDAAAAATSGGAGAHGHGSHRDDGSSAAGRSGGAGGSVRTGLTQATSAAMLAHAQSGLGHHDRIVRDVCSKIKWRIDELGLTPSQTFLKIDAQRDGLLTHQEVREGMGRLGVVLSDNEMAAVVKAVDRHGTGIVDRSGLVTALFPPDADVMEATAGLDRTAADAESGGLAPRDSQQHRPARRMAPTALRQTLSSPQVLAAKLAQGAGTLESTAAGIGRSKLDEDFIDAEDLTATGACDIPDEWVRSDVVDPSGMYTTERDADLRDMNPREFRRREFHKPPPHYRSLVPRDAHGTTAPFLARKGQMGEDGVFLGDEEDRSVGFAELAAQHGPLPTRRLAARKKQNALLRRVFAGLEAKGGHDAARRLFMKVNVNHDAKVDYKELREGFARSGINITDGEFRMLMNRLDSDGNGSINYAELARAMKQDDPLPDETEEHLVGTAVSYRSNRYHPPPGASLTPGQGAPRVSHDSRGAQAAVDGLEAPAVAAASLEEARMSQEVVERVARKRGSLRDAWMRVKDSSSSSVPASELRSRLVAAGVTVSERQVAAFLTGGGARPMPESVTFSDFCELSRPRAFVEDARRLGAVSALQPRTVPGADGAPIEREGIGRYGVSPMPPAADEVPSYLAQFAFKTNTDPAGIMLPDGTMDKDERRAADVEAAIEARTAAEAAKREADLRGSAHATPASSPGAHFARAAGIAASSAKRRSGVYRAAQQEHAGLPTAGLIPARGEGRGGVAGGPAHAYRLWAGDRVRGLVGGTAPVSAAARAVAKDDFDIGRVCHTLTKAEQRRRRRRHSTDASTAARDAAAAASAAWGADGAGPTARGHPELLPPAGCSSGVYEDLTRAREEMRRSGAAEFGSGSPRRAPAQRVERRIRFGGGGDSAAQSGSSTPRSAAVQAVFSASGPAAAASSPRRRDLQPGGSLPLRSPRANQGTWAGPAMPDFGRDRSGSERPSGAVPAMPPAGLHSAAASPLAKSGVGRKHFVAGSGGVRDQHHSVSGIFDAPAYGAVLEKPTRFGSRHAIRPMGQF</sequence>
<dbReference type="PROSITE" id="PS00018">
    <property type="entry name" value="EF_HAND_1"/>
    <property type="match status" value="1"/>
</dbReference>
<feature type="region of interest" description="Disordered" evidence="4">
    <location>
        <begin position="1"/>
        <end position="28"/>
    </location>
</feature>
<name>A0A5A8DJS2_CAFRO</name>
<dbReference type="Gene3D" id="1.10.238.10">
    <property type="entry name" value="EF-hand"/>
    <property type="match status" value="2"/>
</dbReference>
<feature type="region of interest" description="Disordered" evidence="4">
    <location>
        <begin position="169"/>
        <end position="243"/>
    </location>
</feature>
<dbReference type="Pfam" id="PF13499">
    <property type="entry name" value="EF-hand_7"/>
    <property type="match status" value="1"/>
</dbReference>
<dbReference type="PANTHER" id="PTHR34524:SF6">
    <property type="entry name" value="CALCYPHOSINE LIKE"/>
    <property type="match status" value="1"/>
</dbReference>
<evidence type="ECO:0000256" key="4">
    <source>
        <dbReference type="SAM" id="MobiDB-lite"/>
    </source>
</evidence>
<evidence type="ECO:0000313" key="6">
    <source>
        <dbReference type="EMBL" id="KAA0165458.1"/>
    </source>
</evidence>
<dbReference type="InterPro" id="IPR051581">
    <property type="entry name" value="Ca-bind"/>
</dbReference>